<gene>
    <name evidence="2" type="ORF">VTK73DRAFT_3888</name>
</gene>
<dbReference type="Proteomes" id="UP001586593">
    <property type="component" value="Unassembled WGS sequence"/>
</dbReference>
<feature type="domain" description="DUF6546" evidence="1">
    <location>
        <begin position="5"/>
        <end position="215"/>
    </location>
</feature>
<evidence type="ECO:0000259" key="1">
    <source>
        <dbReference type="Pfam" id="PF20183"/>
    </source>
</evidence>
<keyword evidence="3" id="KW-1185">Reference proteome</keyword>
<accession>A0ABR3VDU0</accession>
<proteinExistence type="predicted"/>
<sequence>MVDRLPKTLKSLVVFEDFSTDLAAILHDAQGLWGTRVALSRTPDARVATAFARKSLDLEHLSVSYMVDAVHFFQGCLPGSLGRHAGPETGTWPHLQSLALTSRCLRRTGDRGEMDALLALAADVVLRMPQLHTLVLWNDTDACAFLYAWDSGTGARITWRGTWQLDMSPYVMRRWQAVAWEVRSCALEVVQERVDGAIRSHGDAIHHLNLPCQVVTPTSLWQIREEGNAHTE</sequence>
<evidence type="ECO:0000313" key="3">
    <source>
        <dbReference type="Proteomes" id="UP001586593"/>
    </source>
</evidence>
<dbReference type="InterPro" id="IPR046676">
    <property type="entry name" value="DUF6546"/>
</dbReference>
<dbReference type="EMBL" id="JAZHXJ010002269">
    <property type="protein sequence ID" value="KAL1839931.1"/>
    <property type="molecule type" value="Genomic_DNA"/>
</dbReference>
<protein>
    <recommendedName>
        <fullName evidence="1">DUF6546 domain-containing protein</fullName>
    </recommendedName>
</protein>
<reference evidence="2 3" key="1">
    <citation type="journal article" date="2024" name="Commun. Biol.">
        <title>Comparative genomic analysis of thermophilic fungi reveals convergent evolutionary adaptations and gene losses.</title>
        <authorList>
            <person name="Steindorff A.S."/>
            <person name="Aguilar-Pontes M.V."/>
            <person name="Robinson A.J."/>
            <person name="Andreopoulos B."/>
            <person name="LaButti K."/>
            <person name="Kuo A."/>
            <person name="Mondo S."/>
            <person name="Riley R."/>
            <person name="Otillar R."/>
            <person name="Haridas S."/>
            <person name="Lipzen A."/>
            <person name="Grimwood J."/>
            <person name="Schmutz J."/>
            <person name="Clum A."/>
            <person name="Reid I.D."/>
            <person name="Moisan M.C."/>
            <person name="Butler G."/>
            <person name="Nguyen T.T.M."/>
            <person name="Dewar K."/>
            <person name="Conant G."/>
            <person name="Drula E."/>
            <person name="Henrissat B."/>
            <person name="Hansel C."/>
            <person name="Singer S."/>
            <person name="Hutchinson M.I."/>
            <person name="de Vries R.P."/>
            <person name="Natvig D.O."/>
            <person name="Powell A.J."/>
            <person name="Tsang A."/>
            <person name="Grigoriev I.V."/>
        </authorList>
    </citation>
    <scope>NUCLEOTIDE SEQUENCE [LARGE SCALE GENOMIC DNA]</scope>
    <source>
        <strain evidence="2 3">ATCC 24622</strain>
    </source>
</reference>
<evidence type="ECO:0000313" key="2">
    <source>
        <dbReference type="EMBL" id="KAL1839931.1"/>
    </source>
</evidence>
<organism evidence="2 3">
    <name type="scientific">Phialemonium thermophilum</name>
    <dbReference type="NCBI Taxonomy" id="223376"/>
    <lineage>
        <taxon>Eukaryota</taxon>
        <taxon>Fungi</taxon>
        <taxon>Dikarya</taxon>
        <taxon>Ascomycota</taxon>
        <taxon>Pezizomycotina</taxon>
        <taxon>Sordariomycetes</taxon>
        <taxon>Sordariomycetidae</taxon>
        <taxon>Cephalothecales</taxon>
        <taxon>Cephalothecaceae</taxon>
        <taxon>Phialemonium</taxon>
    </lineage>
</organism>
<comment type="caution">
    <text evidence="2">The sequence shown here is derived from an EMBL/GenBank/DDBJ whole genome shotgun (WGS) entry which is preliminary data.</text>
</comment>
<name>A0ABR3VDU0_9PEZI</name>
<dbReference type="Pfam" id="PF20183">
    <property type="entry name" value="DUF6546"/>
    <property type="match status" value="1"/>
</dbReference>